<dbReference type="AlphaFoldDB" id="B4DA39"/>
<dbReference type="RefSeq" id="WP_006983100.1">
    <property type="nucleotide sequence ID" value="NZ_ABVL01000029.1"/>
</dbReference>
<evidence type="ECO:0000256" key="1">
    <source>
        <dbReference type="SAM" id="MobiDB-lite"/>
    </source>
</evidence>
<keyword evidence="4" id="KW-1185">Reference proteome</keyword>
<keyword evidence="2" id="KW-0732">Signal</keyword>
<feature type="chain" id="PRO_5002803063" evidence="2">
    <location>
        <begin position="22"/>
        <end position="304"/>
    </location>
</feature>
<comment type="caution">
    <text evidence="3">The sequence shown here is derived from an EMBL/GenBank/DDBJ whole genome shotgun (WGS) entry which is preliminary data.</text>
</comment>
<dbReference type="Pfam" id="PF00756">
    <property type="entry name" value="Esterase"/>
    <property type="match status" value="1"/>
</dbReference>
<dbReference type="Proteomes" id="UP000005824">
    <property type="component" value="Unassembled WGS sequence"/>
</dbReference>
<dbReference type="EMBL" id="ABVL01000029">
    <property type="protein sequence ID" value="EDY16666.1"/>
    <property type="molecule type" value="Genomic_DNA"/>
</dbReference>
<accession>B4DA39</accession>
<dbReference type="InterPro" id="IPR050583">
    <property type="entry name" value="Mycobacterial_A85_antigen"/>
</dbReference>
<proteinExistence type="predicted"/>
<dbReference type="ESTHER" id="9bact-b4da39">
    <property type="family name" value="A85-IroE-IroD-Fes-Yiel"/>
</dbReference>
<dbReference type="STRING" id="497964.CfE428DRAFT_5779"/>
<dbReference type="eggNOG" id="COG2382">
    <property type="taxonomic scope" value="Bacteria"/>
</dbReference>
<dbReference type="PANTHER" id="PTHR48098:SF3">
    <property type="entry name" value="IRON(III) ENTEROBACTIN ESTERASE"/>
    <property type="match status" value="1"/>
</dbReference>
<gene>
    <name evidence="3" type="ORF">CfE428DRAFT_5779</name>
</gene>
<evidence type="ECO:0000313" key="3">
    <source>
        <dbReference type="EMBL" id="EDY16666.1"/>
    </source>
</evidence>
<dbReference type="InterPro" id="IPR029058">
    <property type="entry name" value="AB_hydrolase_fold"/>
</dbReference>
<dbReference type="SUPFAM" id="SSF53474">
    <property type="entry name" value="alpha/beta-Hydrolases"/>
    <property type="match status" value="1"/>
</dbReference>
<organism evidence="3 4">
    <name type="scientific">Chthoniobacter flavus Ellin428</name>
    <dbReference type="NCBI Taxonomy" id="497964"/>
    <lineage>
        <taxon>Bacteria</taxon>
        <taxon>Pseudomonadati</taxon>
        <taxon>Verrucomicrobiota</taxon>
        <taxon>Spartobacteria</taxon>
        <taxon>Chthoniobacterales</taxon>
        <taxon>Chthoniobacteraceae</taxon>
        <taxon>Chthoniobacter</taxon>
    </lineage>
</organism>
<name>B4DA39_9BACT</name>
<evidence type="ECO:0000256" key="2">
    <source>
        <dbReference type="SAM" id="SignalP"/>
    </source>
</evidence>
<dbReference type="InParanoid" id="B4DA39"/>
<evidence type="ECO:0000313" key="4">
    <source>
        <dbReference type="Proteomes" id="UP000005824"/>
    </source>
</evidence>
<dbReference type="Gene3D" id="3.40.50.1820">
    <property type="entry name" value="alpha/beta hydrolase"/>
    <property type="match status" value="1"/>
</dbReference>
<dbReference type="InterPro" id="IPR000801">
    <property type="entry name" value="Esterase-like"/>
</dbReference>
<protein>
    <submittedName>
        <fullName evidence="3">Putative esterase</fullName>
    </submittedName>
</protein>
<feature type="region of interest" description="Disordered" evidence="1">
    <location>
        <begin position="123"/>
        <end position="150"/>
    </location>
</feature>
<sequence>MSRRTILATLVTSLLAVLAIAQEPKPDDQYKLGPDSQPQAGVPEGKVTEYEWNDSKVYPGTVRKYWVYVPAQYNPAKPAGLMVFQDGGGYVKRDGTWRVPVVFDNLIAKKEMPVTVGVFINPGDVPLKPGEPPRKRPDGRPAGPKNRSVEYDSLGGTYSRFLLEEILPEVAKTVKVTSDPAGRAIAGSSSGGICAFTVAWEHPEQFGKVVTWVGSFTNIRGGNAYPDMVRQAPKKAIRMFQQDGKNDIVNQFGSWPEANKAMAAALDEKGYDHKFVVGEGTHNPKHGASIFPDTMRWLWRDYPR</sequence>
<reference evidence="3 4" key="1">
    <citation type="journal article" date="2011" name="J. Bacteriol.">
        <title>Genome sequence of Chthoniobacter flavus Ellin428, an aerobic heterotrophic soil bacterium.</title>
        <authorList>
            <person name="Kant R."/>
            <person name="van Passel M.W."/>
            <person name="Palva A."/>
            <person name="Lucas S."/>
            <person name="Lapidus A."/>
            <person name="Glavina Del Rio T."/>
            <person name="Dalin E."/>
            <person name="Tice H."/>
            <person name="Bruce D."/>
            <person name="Goodwin L."/>
            <person name="Pitluck S."/>
            <person name="Larimer F.W."/>
            <person name="Land M.L."/>
            <person name="Hauser L."/>
            <person name="Sangwan P."/>
            <person name="de Vos W.M."/>
            <person name="Janssen P.H."/>
            <person name="Smidt H."/>
        </authorList>
    </citation>
    <scope>NUCLEOTIDE SEQUENCE [LARGE SCALE GENOMIC DNA]</scope>
    <source>
        <strain evidence="3 4">Ellin428</strain>
    </source>
</reference>
<dbReference type="PANTHER" id="PTHR48098">
    <property type="entry name" value="ENTEROCHELIN ESTERASE-RELATED"/>
    <property type="match status" value="1"/>
</dbReference>
<feature type="signal peptide" evidence="2">
    <location>
        <begin position="1"/>
        <end position="21"/>
    </location>
</feature>